<evidence type="ECO:0000313" key="2">
    <source>
        <dbReference type="Proteomes" id="UP000789390"/>
    </source>
</evidence>
<protein>
    <submittedName>
        <fullName evidence="1">Uncharacterized protein</fullName>
    </submittedName>
</protein>
<organism evidence="1 2">
    <name type="scientific">Daphnia galeata</name>
    <dbReference type="NCBI Taxonomy" id="27404"/>
    <lineage>
        <taxon>Eukaryota</taxon>
        <taxon>Metazoa</taxon>
        <taxon>Ecdysozoa</taxon>
        <taxon>Arthropoda</taxon>
        <taxon>Crustacea</taxon>
        <taxon>Branchiopoda</taxon>
        <taxon>Diplostraca</taxon>
        <taxon>Cladocera</taxon>
        <taxon>Anomopoda</taxon>
        <taxon>Daphniidae</taxon>
        <taxon>Daphnia</taxon>
    </lineage>
</organism>
<dbReference type="EMBL" id="CAKKLH010000017">
    <property type="protein sequence ID" value="CAH0099337.1"/>
    <property type="molecule type" value="Genomic_DNA"/>
</dbReference>
<name>A0A8J2RH89_9CRUS</name>
<gene>
    <name evidence="1" type="ORF">DGAL_LOCUS1471</name>
</gene>
<sequence length="64" mass="7232">MVVREFTVILATHQPRSGSFFPTSSPHIASLCFEIAEVLERHKVGVRLSETSECFRDILKIDLS</sequence>
<keyword evidence="2" id="KW-1185">Reference proteome</keyword>
<evidence type="ECO:0000313" key="1">
    <source>
        <dbReference type="EMBL" id="CAH0099337.1"/>
    </source>
</evidence>
<dbReference type="AlphaFoldDB" id="A0A8J2RH89"/>
<accession>A0A8J2RH89</accession>
<reference evidence="1" key="1">
    <citation type="submission" date="2021-11" db="EMBL/GenBank/DDBJ databases">
        <authorList>
            <person name="Schell T."/>
        </authorList>
    </citation>
    <scope>NUCLEOTIDE SEQUENCE</scope>
    <source>
        <strain evidence="1">M5</strain>
    </source>
</reference>
<comment type="caution">
    <text evidence="1">The sequence shown here is derived from an EMBL/GenBank/DDBJ whole genome shotgun (WGS) entry which is preliminary data.</text>
</comment>
<dbReference type="Proteomes" id="UP000789390">
    <property type="component" value="Unassembled WGS sequence"/>
</dbReference>
<proteinExistence type="predicted"/>